<evidence type="ECO:0000256" key="1">
    <source>
        <dbReference type="SAM" id="Coils"/>
    </source>
</evidence>
<gene>
    <name evidence="3" type="ORF">QO011_005871</name>
</gene>
<dbReference type="GO" id="GO:0003677">
    <property type="term" value="F:DNA binding"/>
    <property type="evidence" value="ECO:0007669"/>
    <property type="project" value="UniProtKB-KW"/>
</dbReference>
<evidence type="ECO:0000313" key="4">
    <source>
        <dbReference type="Proteomes" id="UP001242480"/>
    </source>
</evidence>
<organism evidence="3 4">
    <name type="scientific">Labrys wisconsinensis</name>
    <dbReference type="NCBI Taxonomy" id="425677"/>
    <lineage>
        <taxon>Bacteria</taxon>
        <taxon>Pseudomonadati</taxon>
        <taxon>Pseudomonadota</taxon>
        <taxon>Alphaproteobacteria</taxon>
        <taxon>Hyphomicrobiales</taxon>
        <taxon>Xanthobacteraceae</taxon>
        <taxon>Labrys</taxon>
    </lineage>
</organism>
<keyword evidence="2" id="KW-1133">Transmembrane helix</keyword>
<evidence type="ECO:0000256" key="2">
    <source>
        <dbReference type="SAM" id="Phobius"/>
    </source>
</evidence>
<keyword evidence="3" id="KW-0238">DNA-binding</keyword>
<dbReference type="RefSeq" id="WP_307280247.1">
    <property type="nucleotide sequence ID" value="NZ_JAUSVX010000013.1"/>
</dbReference>
<keyword evidence="4" id="KW-1185">Reference proteome</keyword>
<reference evidence="3 4" key="1">
    <citation type="submission" date="2023-07" db="EMBL/GenBank/DDBJ databases">
        <title>Genomic Encyclopedia of Type Strains, Phase IV (KMG-IV): sequencing the most valuable type-strain genomes for metagenomic binning, comparative biology and taxonomic classification.</title>
        <authorList>
            <person name="Goeker M."/>
        </authorList>
    </citation>
    <scope>NUCLEOTIDE SEQUENCE [LARGE SCALE GENOMIC DNA]</scope>
    <source>
        <strain evidence="3 4">DSM 19619</strain>
    </source>
</reference>
<dbReference type="Proteomes" id="UP001242480">
    <property type="component" value="Unassembled WGS sequence"/>
</dbReference>
<protein>
    <submittedName>
        <fullName evidence="3">Chromosome condensin MukBEF ATPase and DNA-binding subunit MukB</fullName>
    </submittedName>
</protein>
<evidence type="ECO:0000313" key="3">
    <source>
        <dbReference type="EMBL" id="MDQ0472841.1"/>
    </source>
</evidence>
<feature type="transmembrane region" description="Helical" evidence="2">
    <location>
        <begin position="45"/>
        <end position="67"/>
    </location>
</feature>
<sequence>MQEFERRLTTVEVKLKDTVEDLDEIKADVRAIRDAVVGARGGWKLLVAGLGLATAVGAAIGSVLPWLHIKP</sequence>
<keyword evidence="2" id="KW-0812">Transmembrane</keyword>
<comment type="caution">
    <text evidence="3">The sequence shown here is derived from an EMBL/GenBank/DDBJ whole genome shotgun (WGS) entry which is preliminary data.</text>
</comment>
<feature type="coiled-coil region" evidence="1">
    <location>
        <begin position="1"/>
        <end position="35"/>
    </location>
</feature>
<proteinExistence type="predicted"/>
<keyword evidence="2" id="KW-0472">Membrane</keyword>
<dbReference type="EMBL" id="JAUSVX010000013">
    <property type="protein sequence ID" value="MDQ0472841.1"/>
    <property type="molecule type" value="Genomic_DNA"/>
</dbReference>
<name>A0ABU0JEY4_9HYPH</name>
<accession>A0ABU0JEY4</accession>
<keyword evidence="1" id="KW-0175">Coiled coil</keyword>